<sequence>MIAWSDRVLPEIEVIAKGPESLFAILDVAGDYEANDFVNTRRQTSASPSSASGSRIPYVDRQDENGHLTQAPSARHEQR</sequence>
<proteinExistence type="predicted"/>
<feature type="compositionally biased region" description="Low complexity" evidence="1">
    <location>
        <begin position="45"/>
        <end position="54"/>
    </location>
</feature>
<keyword evidence="3" id="KW-1185">Reference proteome</keyword>
<organism evidence="2 3">
    <name type="scientific">Streptomyces marokkonensis</name>
    <dbReference type="NCBI Taxonomy" id="324855"/>
    <lineage>
        <taxon>Bacteria</taxon>
        <taxon>Bacillati</taxon>
        <taxon>Actinomycetota</taxon>
        <taxon>Actinomycetes</taxon>
        <taxon>Kitasatosporales</taxon>
        <taxon>Streptomycetaceae</taxon>
        <taxon>Streptomyces</taxon>
    </lineage>
</organism>
<dbReference type="RefSeq" id="WP_388241921.1">
    <property type="nucleotide sequence ID" value="NZ_JBHVZQ010000081.1"/>
</dbReference>
<gene>
    <name evidence="2" type="ORF">ACFVZC_37410</name>
</gene>
<comment type="caution">
    <text evidence="2">The sequence shown here is derived from an EMBL/GenBank/DDBJ whole genome shotgun (WGS) entry which is preliminary data.</text>
</comment>
<evidence type="ECO:0000313" key="3">
    <source>
        <dbReference type="Proteomes" id="UP001601627"/>
    </source>
</evidence>
<dbReference type="Proteomes" id="UP001601627">
    <property type="component" value="Unassembled WGS sequence"/>
</dbReference>
<evidence type="ECO:0000313" key="2">
    <source>
        <dbReference type="EMBL" id="MFF1278984.1"/>
    </source>
</evidence>
<reference evidence="2 3" key="1">
    <citation type="submission" date="2024-09" db="EMBL/GenBank/DDBJ databases">
        <title>The Natural Products Discovery Center: Release of the First 8490 Sequenced Strains for Exploring Actinobacteria Biosynthetic Diversity.</title>
        <authorList>
            <person name="Kalkreuter E."/>
            <person name="Kautsar S.A."/>
            <person name="Yang D."/>
            <person name="Bader C.D."/>
            <person name="Teijaro C.N."/>
            <person name="Fluegel L."/>
            <person name="Davis C.M."/>
            <person name="Simpson J.R."/>
            <person name="Lauterbach L."/>
            <person name="Steele A.D."/>
            <person name="Gui C."/>
            <person name="Meng S."/>
            <person name="Li G."/>
            <person name="Viehrig K."/>
            <person name="Ye F."/>
            <person name="Su P."/>
            <person name="Kiefer A.F."/>
            <person name="Nichols A."/>
            <person name="Cepeda A.J."/>
            <person name="Yan W."/>
            <person name="Fan B."/>
            <person name="Jiang Y."/>
            <person name="Adhikari A."/>
            <person name="Zheng C.-J."/>
            <person name="Schuster L."/>
            <person name="Cowan T.M."/>
            <person name="Smanski M.J."/>
            <person name="Chevrette M.G."/>
            <person name="De Carvalho L.P.S."/>
            <person name="Shen B."/>
        </authorList>
    </citation>
    <scope>NUCLEOTIDE SEQUENCE [LARGE SCALE GENOMIC DNA]</scope>
    <source>
        <strain evidence="2 3">NPDC058328</strain>
    </source>
</reference>
<protein>
    <submittedName>
        <fullName evidence="2">Uncharacterized protein</fullName>
    </submittedName>
</protein>
<feature type="region of interest" description="Disordered" evidence="1">
    <location>
        <begin position="39"/>
        <end position="79"/>
    </location>
</feature>
<accession>A0ABW6QID8</accession>
<name>A0ABW6QID8_9ACTN</name>
<evidence type="ECO:0000256" key="1">
    <source>
        <dbReference type="SAM" id="MobiDB-lite"/>
    </source>
</evidence>
<dbReference type="EMBL" id="JBHVZQ010000081">
    <property type="protein sequence ID" value="MFF1278984.1"/>
    <property type="molecule type" value="Genomic_DNA"/>
</dbReference>